<feature type="DNA-binding region" description="H-T-H motif" evidence="4">
    <location>
        <begin position="34"/>
        <end position="53"/>
    </location>
</feature>
<evidence type="ECO:0000256" key="1">
    <source>
        <dbReference type="ARBA" id="ARBA00023015"/>
    </source>
</evidence>
<proteinExistence type="predicted"/>
<dbReference type="SUPFAM" id="SSF48498">
    <property type="entry name" value="Tetracyclin repressor-like, C-terminal domain"/>
    <property type="match status" value="1"/>
</dbReference>
<protein>
    <submittedName>
        <fullName evidence="6">Transcriptional regulator, TetR family</fullName>
    </submittedName>
</protein>
<dbReference type="InterPro" id="IPR041583">
    <property type="entry name" value="TetR_C_31"/>
</dbReference>
<dbReference type="Pfam" id="PF00440">
    <property type="entry name" value="TetR_N"/>
    <property type="match status" value="1"/>
</dbReference>
<accession>A0A212LP85</accession>
<dbReference type="InterPro" id="IPR036271">
    <property type="entry name" value="Tet_transcr_reg_TetR-rel_C_sf"/>
</dbReference>
<dbReference type="AlphaFoldDB" id="A0A212LP85"/>
<dbReference type="Gene3D" id="1.10.357.10">
    <property type="entry name" value="Tetracycline Repressor, domain 2"/>
    <property type="match status" value="1"/>
</dbReference>
<dbReference type="PANTHER" id="PTHR47506:SF6">
    <property type="entry name" value="HTH-TYPE TRANSCRIPTIONAL REPRESSOR NEMR"/>
    <property type="match status" value="1"/>
</dbReference>
<dbReference type="InterPro" id="IPR001647">
    <property type="entry name" value="HTH_TetR"/>
</dbReference>
<dbReference type="PROSITE" id="PS50977">
    <property type="entry name" value="HTH_TETR_2"/>
    <property type="match status" value="1"/>
</dbReference>
<reference evidence="6" key="1">
    <citation type="submission" date="2016-08" db="EMBL/GenBank/DDBJ databases">
        <authorList>
            <person name="Seilhamer J.J."/>
        </authorList>
    </citation>
    <scope>NUCLEOTIDE SEQUENCE</scope>
    <source>
        <strain evidence="6">86</strain>
    </source>
</reference>
<dbReference type="RefSeq" id="WP_288198512.1">
    <property type="nucleotide sequence ID" value="NZ_LT608334.1"/>
</dbReference>
<evidence type="ECO:0000256" key="4">
    <source>
        <dbReference type="PROSITE-ProRule" id="PRU00335"/>
    </source>
</evidence>
<name>A0A212LP85_9HYPH</name>
<organism evidence="6">
    <name type="scientific">uncultured Pleomorphomonas sp</name>
    <dbReference type="NCBI Taxonomy" id="442121"/>
    <lineage>
        <taxon>Bacteria</taxon>
        <taxon>Pseudomonadati</taxon>
        <taxon>Pseudomonadota</taxon>
        <taxon>Alphaproteobacteria</taxon>
        <taxon>Hyphomicrobiales</taxon>
        <taxon>Pleomorphomonadaceae</taxon>
        <taxon>Pleomorphomonas</taxon>
        <taxon>environmental samples</taxon>
    </lineage>
</organism>
<dbReference type="GO" id="GO:0003677">
    <property type="term" value="F:DNA binding"/>
    <property type="evidence" value="ECO:0007669"/>
    <property type="project" value="UniProtKB-UniRule"/>
</dbReference>
<dbReference type="SUPFAM" id="SSF46689">
    <property type="entry name" value="Homeodomain-like"/>
    <property type="match status" value="1"/>
</dbReference>
<dbReference type="EMBL" id="FMJD01000013">
    <property type="protein sequence ID" value="SCM79383.1"/>
    <property type="molecule type" value="Genomic_DNA"/>
</dbReference>
<evidence type="ECO:0000259" key="5">
    <source>
        <dbReference type="PROSITE" id="PS50977"/>
    </source>
</evidence>
<gene>
    <name evidence="6" type="ORF">KL86PLE_90375</name>
</gene>
<sequence>MKQPSRRRYDPDRRNRIIEAALDVIEIHGIAGATHRRIADAADVPLGSMSYHFNGLEEVFVAAFSLLAETVSAKFVELLDAARTKDEAREAVVELICGNVWATERNMRLSYELYAYSMRNEAIRAVFVDWMARSRRALERHFSSRTADALDTIIEGATIHNTAQPDTVTREVVRWMVLSLTREEDDIG</sequence>
<feature type="domain" description="HTH tetR-type" evidence="5">
    <location>
        <begin position="11"/>
        <end position="71"/>
    </location>
</feature>
<keyword evidence="2 4" id="KW-0238">DNA-binding</keyword>
<dbReference type="Pfam" id="PF17940">
    <property type="entry name" value="TetR_C_31"/>
    <property type="match status" value="1"/>
</dbReference>
<keyword evidence="3" id="KW-0804">Transcription</keyword>
<dbReference type="InterPro" id="IPR009057">
    <property type="entry name" value="Homeodomain-like_sf"/>
</dbReference>
<keyword evidence="1" id="KW-0805">Transcription regulation</keyword>
<dbReference type="PANTHER" id="PTHR47506">
    <property type="entry name" value="TRANSCRIPTIONAL REGULATORY PROTEIN"/>
    <property type="match status" value="1"/>
</dbReference>
<evidence type="ECO:0000256" key="3">
    <source>
        <dbReference type="ARBA" id="ARBA00023163"/>
    </source>
</evidence>
<evidence type="ECO:0000313" key="6">
    <source>
        <dbReference type="EMBL" id="SCM79383.1"/>
    </source>
</evidence>
<evidence type="ECO:0000256" key="2">
    <source>
        <dbReference type="ARBA" id="ARBA00023125"/>
    </source>
</evidence>